<feature type="region of interest" description="Disordered" evidence="1">
    <location>
        <begin position="260"/>
        <end position="281"/>
    </location>
</feature>
<evidence type="ECO:0000259" key="2">
    <source>
        <dbReference type="Pfam" id="PF14309"/>
    </source>
</evidence>
<proteinExistence type="predicted"/>
<evidence type="ECO:0000313" key="4">
    <source>
        <dbReference type="EMBL" id="EYU45515.1"/>
    </source>
</evidence>
<feature type="compositionally biased region" description="Basic and acidic residues" evidence="1">
    <location>
        <begin position="396"/>
        <end position="406"/>
    </location>
</feature>
<reference evidence="4 5" key="1">
    <citation type="journal article" date="2013" name="Proc. Natl. Acad. Sci. U.S.A.">
        <title>Fine-scale variation in meiotic recombination in Mimulus inferred from population shotgun sequencing.</title>
        <authorList>
            <person name="Hellsten U."/>
            <person name="Wright K.M."/>
            <person name="Jenkins J."/>
            <person name="Shu S."/>
            <person name="Yuan Y."/>
            <person name="Wessler S.R."/>
            <person name="Schmutz J."/>
            <person name="Willis J.H."/>
            <person name="Rokhsar D.S."/>
        </authorList>
    </citation>
    <scope>NUCLEOTIDE SEQUENCE [LARGE SCALE GENOMIC DNA]</scope>
    <source>
        <strain evidence="5">cv. DUN x IM62</strain>
    </source>
</reference>
<evidence type="ECO:0000259" key="3">
    <source>
        <dbReference type="Pfam" id="PF14383"/>
    </source>
</evidence>
<evidence type="ECO:0000313" key="5">
    <source>
        <dbReference type="Proteomes" id="UP000030748"/>
    </source>
</evidence>
<sequence length="805" mass="89709">MGIEKQGSKGGNYVGGLLQMFDWNAKSRKKLFSSKSDVPELSKQKKRCEGNSPMTRLHMDVDEIGAGSSIRGSSGYNSCASSVTDEDFYATKAPGVVARLMGLESLPKSNMSEQYSTPLFDSQSLQEAYYRNKSREYFQDQIMHSGNLQKVPLRNDLELLNSRKIIQQKPLEKFQTENFPPKSAKSISITHHKLLSPIKNTNFIPSKDAAQIMEAAARIIERGGPRSSTKTKLPLFGSSSSVPLKVRDLKEKVQASQKPLKIFEGGSQRKESSVSKRNKGKSISLALQAKVNVQKREGLNVDRGKLPSKEPCEISPNHVFKSQQQSMARNNMVKKPSVQNSSSVLRQNNQKQNCIVERGKLPAKKGGKILGGEPFSTRKRNSSKISCTSKAGSRKLSSEVKEEKNEGFSLSRSEKITSKKRSVDGNYHCEKNQIDENSKDVQSSAIMDKASSWEQNCGKMGTEVISFTFTSPMTGSGRSTEAGENGTICKRSQLNSKFSYIGNSNVRGGDALSTLLEQKLQELARKVEFAQEKSVMQDGNKAKDGMHTDYQGVLEEMSTSESNASQAKNLIDYRLPSPISVLEYSSFANSWNSSETGDFNSIGGNKQCSSIQTQDLLDNNTCSLKTFLKDADLSDSASSTVLTLSDSDNPKRWELDYVKRILCSIEIMFKDYALGRTREIISPRLFEKLESSQLSRTNQRVLFDCVSECLDLRFRQYVNGGLKLYAKGLSVVRRKDRLAEEVYKEISSWSAVGDSMIDELVDKDMSSRYGKWLDFDIEGFEIGVQIESRILNSLMDEVLDDILVL</sequence>
<accession>A0A022S2L0</accession>
<dbReference type="Pfam" id="PF14309">
    <property type="entry name" value="DUF4378"/>
    <property type="match status" value="1"/>
</dbReference>
<feature type="domain" description="DUF4378" evidence="2">
    <location>
        <begin position="654"/>
        <end position="797"/>
    </location>
</feature>
<dbReference type="EMBL" id="KI630180">
    <property type="protein sequence ID" value="EYU45515.1"/>
    <property type="molecule type" value="Genomic_DNA"/>
</dbReference>
<dbReference type="InterPro" id="IPR025486">
    <property type="entry name" value="DUF4378"/>
</dbReference>
<protein>
    <recommendedName>
        <fullName evidence="6">DUF4378 domain-containing protein</fullName>
    </recommendedName>
</protein>
<feature type="compositionally biased region" description="Polar residues" evidence="1">
    <location>
        <begin position="337"/>
        <end position="352"/>
    </location>
</feature>
<dbReference type="PANTHER" id="PTHR21726">
    <property type="entry name" value="PHOSPHATIDYLINOSITOL N-ACETYLGLUCOSAMINYLTRANSFERASE SUBUNIT P DOWN SYNDROME CRITICAL REGION PROTEIN 5 -RELATED"/>
    <property type="match status" value="1"/>
</dbReference>
<dbReference type="InterPro" id="IPR032795">
    <property type="entry name" value="DUF3741-assoc"/>
</dbReference>
<gene>
    <name evidence="4" type="ORF">MIMGU_mgv1a001511mg</name>
</gene>
<dbReference type="eggNOG" id="ENOG502QQK5">
    <property type="taxonomic scope" value="Eukaryota"/>
</dbReference>
<dbReference type="Pfam" id="PF14383">
    <property type="entry name" value="VARLMGL"/>
    <property type="match status" value="1"/>
</dbReference>
<dbReference type="PANTHER" id="PTHR21726:SF29">
    <property type="entry name" value="EXPRESSED PROTEIN"/>
    <property type="match status" value="1"/>
</dbReference>
<evidence type="ECO:0000256" key="1">
    <source>
        <dbReference type="SAM" id="MobiDB-lite"/>
    </source>
</evidence>
<evidence type="ECO:0008006" key="6">
    <source>
        <dbReference type="Google" id="ProtNLM"/>
    </source>
</evidence>
<dbReference type="AlphaFoldDB" id="A0A022S2L0"/>
<organism evidence="4 5">
    <name type="scientific">Erythranthe guttata</name>
    <name type="common">Yellow monkey flower</name>
    <name type="synonym">Mimulus guttatus</name>
    <dbReference type="NCBI Taxonomy" id="4155"/>
    <lineage>
        <taxon>Eukaryota</taxon>
        <taxon>Viridiplantae</taxon>
        <taxon>Streptophyta</taxon>
        <taxon>Embryophyta</taxon>
        <taxon>Tracheophyta</taxon>
        <taxon>Spermatophyta</taxon>
        <taxon>Magnoliopsida</taxon>
        <taxon>eudicotyledons</taxon>
        <taxon>Gunneridae</taxon>
        <taxon>Pentapetalae</taxon>
        <taxon>asterids</taxon>
        <taxon>lamiids</taxon>
        <taxon>Lamiales</taxon>
        <taxon>Phrymaceae</taxon>
        <taxon>Erythranthe</taxon>
    </lineage>
</organism>
<feature type="domain" description="DUF3741" evidence="3">
    <location>
        <begin position="81"/>
        <end position="111"/>
    </location>
</feature>
<dbReference type="STRING" id="4155.A0A022S2L0"/>
<dbReference type="Proteomes" id="UP000030748">
    <property type="component" value="Unassembled WGS sequence"/>
</dbReference>
<keyword evidence="5" id="KW-1185">Reference proteome</keyword>
<feature type="region of interest" description="Disordered" evidence="1">
    <location>
        <begin position="333"/>
        <end position="352"/>
    </location>
</feature>
<name>A0A022S2L0_ERYGU</name>
<feature type="region of interest" description="Disordered" evidence="1">
    <location>
        <begin position="365"/>
        <end position="406"/>
    </location>
</feature>